<keyword evidence="6" id="KW-0732">Signal</keyword>
<name>A0A4Z0DEB5_9ENTE</name>
<dbReference type="GO" id="GO:0008234">
    <property type="term" value="F:cysteine-type peptidase activity"/>
    <property type="evidence" value="ECO:0007669"/>
    <property type="project" value="UniProtKB-KW"/>
</dbReference>
<evidence type="ECO:0000256" key="1">
    <source>
        <dbReference type="ARBA" id="ARBA00007074"/>
    </source>
</evidence>
<dbReference type="InterPro" id="IPR038765">
    <property type="entry name" value="Papain-like_cys_pep_sf"/>
</dbReference>
<sequence length="745" mass="83930">MKKIVLGIIVGSFFVNSGLAIATEQTTDSSSNISIDSSSISESLDAILVTSSTSTENFSSTEETATNESSVEFTSDIQEVNSSTTVSSTSNTRESLTTATSSDSTIQATKSSESINPDDALYQQYLTDNRRHSMSFDEYKTFQKTLETLSRKPRLTTYSNTSNVPYLTGERKQIVDRAKKYLGASYSQVNRLGPNSFDCSGLTYRVFMDVLKRNIGTYTGTQQTSGTRIAVANAKPGDLIFWSSDGGKSTYHVAIYIGNSQYIHAPNPNEKVNISPIWWKEWPPSFALRMDLKESNTIDLTKYWTKSPGKVVNLKATPYYRSADFSKSTQVGTYALATQLTIDKIVYDKKKVPVFKLKNGYYVSAERALMQKFTYASMKPTQYSVSKSNPALYKNITLMTKKAASTLGKVYEVRGKYTLENGAVIYTLYNKNGSWAGYMNSKDMIPVKYVSWNKPVIINKANYSSYTDFFFSGKKIKNTKTLIGTQYTAKGYYILGDGKKYLTLYDKKNKWQGYLNSAATLSNLTNYYLSSPKKVVALKSTDYYRSSTFTKNTRVGTYQVGTTLDVTSVTYASNGLPVLKLKNGYYLSAEKARVRKFTYTAMNEKYSISTKNVTLWHKITQTNKKATSSIGTVFNVKGRYNIDNGQIIYSLYKKNGTWAGYMNSKNMSQVKYVSWNKNVKITKKNYATYTDFFFSSKKIKNTSSILNKTYKAKGYYILGNGKKYLTLYDKNNKWIGYLNAEATKW</sequence>
<dbReference type="Proteomes" id="UP000296883">
    <property type="component" value="Chromosome"/>
</dbReference>
<dbReference type="AlphaFoldDB" id="A0A4Z0DEB5"/>
<dbReference type="PROSITE" id="PS51935">
    <property type="entry name" value="NLPC_P60"/>
    <property type="match status" value="1"/>
</dbReference>
<comment type="similarity">
    <text evidence="1">Belongs to the peptidase C40 family.</text>
</comment>
<evidence type="ECO:0000313" key="10">
    <source>
        <dbReference type="Proteomes" id="UP000296883"/>
    </source>
</evidence>
<dbReference type="EMBL" id="SRHU01000004">
    <property type="protein sequence ID" value="TFZ43190.1"/>
    <property type="molecule type" value="Genomic_DNA"/>
</dbReference>
<evidence type="ECO:0000256" key="3">
    <source>
        <dbReference type="ARBA" id="ARBA00022801"/>
    </source>
</evidence>
<dbReference type="KEGG" id="vac:E4Z98_07965"/>
<gene>
    <name evidence="9" type="ORF">E4031_00760</name>
    <name evidence="8" type="ORF">E4Z98_07965</name>
</gene>
<reference evidence="9 11" key="1">
    <citation type="submission" date="2019-03" db="EMBL/GenBank/DDBJ databases">
        <title>Vagococcus sp. was isolated fron gut of Carduelis flavirostris.</title>
        <authorList>
            <person name="Ge Y."/>
        </authorList>
    </citation>
    <scope>NUCLEOTIDE SEQUENCE [LARGE SCALE GENOMIC DNA]</scope>
    <source>
        <strain evidence="9 11">CF-210</strain>
    </source>
</reference>
<dbReference type="SUPFAM" id="SSF54001">
    <property type="entry name" value="Cysteine proteinases"/>
    <property type="match status" value="1"/>
</dbReference>
<dbReference type="InterPro" id="IPR051202">
    <property type="entry name" value="Peptidase_C40"/>
</dbReference>
<organism evidence="8 10">
    <name type="scientific">Vagococcus xieshaowenii</name>
    <dbReference type="NCBI Taxonomy" id="2562451"/>
    <lineage>
        <taxon>Bacteria</taxon>
        <taxon>Bacillati</taxon>
        <taxon>Bacillota</taxon>
        <taxon>Bacilli</taxon>
        <taxon>Lactobacillales</taxon>
        <taxon>Enterococcaceae</taxon>
        <taxon>Vagococcus</taxon>
    </lineage>
</organism>
<feature type="domain" description="NlpC/P60" evidence="7">
    <location>
        <begin position="168"/>
        <end position="293"/>
    </location>
</feature>
<accession>A0A7Z2B3K4</accession>
<proteinExistence type="inferred from homology"/>
<dbReference type="Gene3D" id="3.90.1720.10">
    <property type="entry name" value="endopeptidase domain like (from Nostoc punctiforme)"/>
    <property type="match status" value="1"/>
</dbReference>
<feature type="region of interest" description="Disordered" evidence="5">
    <location>
        <begin position="79"/>
        <end position="114"/>
    </location>
</feature>
<evidence type="ECO:0000256" key="6">
    <source>
        <dbReference type="SAM" id="SignalP"/>
    </source>
</evidence>
<feature type="chain" id="PRO_5044616878" evidence="6">
    <location>
        <begin position="23"/>
        <end position="745"/>
    </location>
</feature>
<dbReference type="OrthoDB" id="2173042at2"/>
<dbReference type="Pfam" id="PF19087">
    <property type="entry name" value="DUF5776"/>
    <property type="match status" value="2"/>
</dbReference>
<evidence type="ECO:0000259" key="7">
    <source>
        <dbReference type="PROSITE" id="PS51935"/>
    </source>
</evidence>
<evidence type="ECO:0000313" key="11">
    <source>
        <dbReference type="Proteomes" id="UP000297725"/>
    </source>
</evidence>
<feature type="compositionally biased region" description="Low complexity" evidence="5">
    <location>
        <begin position="80"/>
        <end position="92"/>
    </location>
</feature>
<dbReference type="RefSeq" id="WP_135253419.1">
    <property type="nucleotide sequence ID" value="NZ_CP038865.1"/>
</dbReference>
<keyword evidence="2" id="KW-0645">Protease</keyword>
<accession>A0A4Z0DEB5</accession>
<dbReference type="InterPro" id="IPR044081">
    <property type="entry name" value="DUF5776"/>
</dbReference>
<protein>
    <submittedName>
        <fullName evidence="8">Peptidoglycan endopeptidase</fullName>
    </submittedName>
</protein>
<keyword evidence="3" id="KW-0378">Hydrolase</keyword>
<keyword evidence="4" id="KW-0788">Thiol protease</keyword>
<evidence type="ECO:0000313" key="8">
    <source>
        <dbReference type="EMBL" id="QCA29256.1"/>
    </source>
</evidence>
<dbReference type="EMBL" id="CP038865">
    <property type="protein sequence ID" value="QCA29256.1"/>
    <property type="molecule type" value="Genomic_DNA"/>
</dbReference>
<evidence type="ECO:0000256" key="5">
    <source>
        <dbReference type="SAM" id="MobiDB-lite"/>
    </source>
</evidence>
<dbReference type="Proteomes" id="UP000297725">
    <property type="component" value="Unassembled WGS sequence"/>
</dbReference>
<feature type="compositionally biased region" description="Polar residues" evidence="5">
    <location>
        <begin position="93"/>
        <end position="114"/>
    </location>
</feature>
<keyword evidence="10" id="KW-1185">Reference proteome</keyword>
<dbReference type="PANTHER" id="PTHR47053:SF1">
    <property type="entry name" value="MUREIN DD-ENDOPEPTIDASE MEPH-RELATED"/>
    <property type="match status" value="1"/>
</dbReference>
<dbReference type="InterPro" id="IPR000064">
    <property type="entry name" value="NLP_P60_dom"/>
</dbReference>
<evidence type="ECO:0000256" key="2">
    <source>
        <dbReference type="ARBA" id="ARBA00022670"/>
    </source>
</evidence>
<dbReference type="PANTHER" id="PTHR47053">
    <property type="entry name" value="MUREIN DD-ENDOPEPTIDASE MEPH-RELATED"/>
    <property type="match status" value="1"/>
</dbReference>
<feature type="signal peptide" evidence="6">
    <location>
        <begin position="1"/>
        <end position="22"/>
    </location>
</feature>
<evidence type="ECO:0000313" key="9">
    <source>
        <dbReference type="EMBL" id="TFZ43190.1"/>
    </source>
</evidence>
<dbReference type="GO" id="GO:0006508">
    <property type="term" value="P:proteolysis"/>
    <property type="evidence" value="ECO:0007669"/>
    <property type="project" value="UniProtKB-KW"/>
</dbReference>
<evidence type="ECO:0000256" key="4">
    <source>
        <dbReference type="ARBA" id="ARBA00022807"/>
    </source>
</evidence>
<dbReference type="Pfam" id="PF00877">
    <property type="entry name" value="NLPC_P60"/>
    <property type="match status" value="1"/>
</dbReference>
<reference evidence="8 10" key="2">
    <citation type="journal article" date="2020" name="Int. J. Syst. Evol. Microbiol.">
        <title>Vagococcus xieshaowenii sp. nov., isolated from snow finch (Montifringilla taczanowskii) cloacal content.</title>
        <authorList>
            <person name="Ge Y."/>
            <person name="Yang J."/>
            <person name="Lai X.H."/>
            <person name="Zhang G."/>
            <person name="Jin D."/>
            <person name="Lu S."/>
            <person name="Wang B."/>
            <person name="Huang Y."/>
            <person name="Huang Y."/>
            <person name="Ren Z."/>
            <person name="Zhang X."/>
            <person name="Xu J."/>
        </authorList>
    </citation>
    <scope>NUCLEOTIDE SEQUENCE [LARGE SCALE GENOMIC DNA]</scope>
    <source>
        <strain evidence="10">personal::cf-49</strain>
        <strain evidence="8">Personal::cf-49</strain>
    </source>
</reference>